<keyword evidence="1" id="KW-1133">Transmembrane helix</keyword>
<evidence type="ECO:0000313" key="2">
    <source>
        <dbReference type="EMBL" id="ONH28840.1"/>
    </source>
</evidence>
<comment type="caution">
    <text evidence="2">The sequence shown here is derived from an EMBL/GenBank/DDBJ whole genome shotgun (WGS) entry which is preliminary data.</text>
</comment>
<keyword evidence="3" id="KW-1185">Reference proteome</keyword>
<protein>
    <submittedName>
        <fullName evidence="2">Uncharacterized protein</fullName>
    </submittedName>
</protein>
<proteinExistence type="predicted"/>
<dbReference type="AlphaFoldDB" id="A0A1V2I999"/>
<gene>
    <name evidence="2" type="ORF">BL253_18575</name>
</gene>
<keyword evidence="1" id="KW-0812">Transmembrane</keyword>
<dbReference type="EMBL" id="MOMC01000037">
    <property type="protein sequence ID" value="ONH28840.1"/>
    <property type="molecule type" value="Genomic_DNA"/>
</dbReference>
<dbReference type="RefSeq" id="WP_076818428.1">
    <property type="nucleotide sequence ID" value="NZ_MOMC01000037.1"/>
</dbReference>
<feature type="transmembrane region" description="Helical" evidence="1">
    <location>
        <begin position="43"/>
        <end position="75"/>
    </location>
</feature>
<evidence type="ECO:0000256" key="1">
    <source>
        <dbReference type="SAM" id="Phobius"/>
    </source>
</evidence>
<sequence length="101" mass="9842">MLALGHAFFAAGGVTLAWAGIVAGLVGGLTEGLTAHLGAVQDVIVGLGWAAGAVPGAGVGAAFGALLGVGVQYALDARLRRPEDRPPASALADELSRLAQG</sequence>
<organism evidence="2 3">
    <name type="scientific">Pseudofrankia asymbiotica</name>
    <dbReference type="NCBI Taxonomy" id="1834516"/>
    <lineage>
        <taxon>Bacteria</taxon>
        <taxon>Bacillati</taxon>
        <taxon>Actinomycetota</taxon>
        <taxon>Actinomycetes</taxon>
        <taxon>Frankiales</taxon>
        <taxon>Frankiaceae</taxon>
        <taxon>Pseudofrankia</taxon>
    </lineage>
</organism>
<accession>A0A1V2I999</accession>
<evidence type="ECO:0000313" key="3">
    <source>
        <dbReference type="Proteomes" id="UP000188929"/>
    </source>
</evidence>
<keyword evidence="1" id="KW-0472">Membrane</keyword>
<name>A0A1V2I999_9ACTN</name>
<reference evidence="3" key="1">
    <citation type="submission" date="2016-10" db="EMBL/GenBank/DDBJ databases">
        <title>Frankia sp. NRRL B-16386 Genome sequencing.</title>
        <authorList>
            <person name="Ghodhbane-Gtari F."/>
            <person name="Swanson E."/>
            <person name="Gueddou A."/>
            <person name="Hezbri K."/>
            <person name="Ktari K."/>
            <person name="Nouioui I."/>
            <person name="Morris K."/>
            <person name="Simpson S."/>
            <person name="Abebe-Akele F."/>
            <person name="Thomas K."/>
            <person name="Gtari M."/>
            <person name="Tisa L.S."/>
        </authorList>
    </citation>
    <scope>NUCLEOTIDE SEQUENCE [LARGE SCALE GENOMIC DNA]</scope>
    <source>
        <strain evidence="3">NRRL B-16386</strain>
    </source>
</reference>
<dbReference type="Proteomes" id="UP000188929">
    <property type="component" value="Unassembled WGS sequence"/>
</dbReference>